<dbReference type="Proteomes" id="UP001314263">
    <property type="component" value="Unassembled WGS sequence"/>
</dbReference>
<dbReference type="EMBL" id="CAUYUE010000007">
    <property type="protein sequence ID" value="CAK0782847.1"/>
    <property type="molecule type" value="Genomic_DNA"/>
</dbReference>
<dbReference type="GO" id="GO:0090173">
    <property type="term" value="P:regulation of synaptonemal complex assembly"/>
    <property type="evidence" value="ECO:0007669"/>
    <property type="project" value="InterPro"/>
</dbReference>
<name>A0AAV1I9G0_9CHLO</name>
<dbReference type="PANTHER" id="PTHR40375:SF2">
    <property type="entry name" value="SPORULATION-SPECIFIC PROTEIN 22"/>
    <property type="match status" value="1"/>
</dbReference>
<sequence>MDLTRRQGKHRQLLQLIDHARTQTLFSSEELVRLSHVCRELPFAHAPAAKAALTAALQLMRSQPQQPPPMESMASTIRQLYELSNDEEALGLLADVIHFMRDKTAEYPRKEMRWLVSTAWNRGCRNAKFLMHAQALPFMTAALDLMDTSDVYKENREVMAKSLEAVKDEVQSLQQKMGEAAPAKHAAIPAGLGFGKMDT</sequence>
<proteinExistence type="predicted"/>
<evidence type="ECO:0000313" key="2">
    <source>
        <dbReference type="Proteomes" id="UP001314263"/>
    </source>
</evidence>
<dbReference type="PANTHER" id="PTHR40375">
    <property type="entry name" value="SPORULATION-SPECIFIC PROTEIN 22"/>
    <property type="match status" value="1"/>
</dbReference>
<reference evidence="1 2" key="1">
    <citation type="submission" date="2023-10" db="EMBL/GenBank/DDBJ databases">
        <authorList>
            <person name="Maclean D."/>
            <person name="Macfadyen A."/>
        </authorList>
    </citation>
    <scope>NUCLEOTIDE SEQUENCE [LARGE SCALE GENOMIC DNA]</scope>
</reference>
<protein>
    <submittedName>
        <fullName evidence="1">Uncharacterized protein</fullName>
    </submittedName>
</protein>
<dbReference type="AlphaFoldDB" id="A0AAV1I9G0"/>
<keyword evidence="2" id="KW-1185">Reference proteome</keyword>
<dbReference type="InterPro" id="IPR039057">
    <property type="entry name" value="Spo22/ZIP4"/>
</dbReference>
<gene>
    <name evidence="1" type="ORF">CVIRNUC_006042</name>
</gene>
<evidence type="ECO:0000313" key="1">
    <source>
        <dbReference type="EMBL" id="CAK0782847.1"/>
    </source>
</evidence>
<organism evidence="1 2">
    <name type="scientific">Coccomyxa viridis</name>
    <dbReference type="NCBI Taxonomy" id="1274662"/>
    <lineage>
        <taxon>Eukaryota</taxon>
        <taxon>Viridiplantae</taxon>
        <taxon>Chlorophyta</taxon>
        <taxon>core chlorophytes</taxon>
        <taxon>Trebouxiophyceae</taxon>
        <taxon>Trebouxiophyceae incertae sedis</taxon>
        <taxon>Coccomyxaceae</taxon>
        <taxon>Coccomyxa</taxon>
    </lineage>
</organism>
<comment type="caution">
    <text evidence="1">The sequence shown here is derived from an EMBL/GenBank/DDBJ whole genome shotgun (WGS) entry which is preliminary data.</text>
</comment>
<accession>A0AAV1I9G0</accession>